<dbReference type="Pfam" id="PF00583">
    <property type="entry name" value="Acetyltransf_1"/>
    <property type="match status" value="1"/>
</dbReference>
<keyword evidence="4" id="KW-1185">Reference proteome</keyword>
<dbReference type="Proteomes" id="UP000708148">
    <property type="component" value="Unassembled WGS sequence"/>
</dbReference>
<dbReference type="EMBL" id="CAJHUC010001039">
    <property type="protein sequence ID" value="CAD7699516.1"/>
    <property type="molecule type" value="Genomic_DNA"/>
</dbReference>
<dbReference type="Gene3D" id="3.40.630.30">
    <property type="match status" value="1"/>
</dbReference>
<dbReference type="GO" id="GO:0008080">
    <property type="term" value="F:N-acetyltransferase activity"/>
    <property type="evidence" value="ECO:0007669"/>
    <property type="project" value="InterPro"/>
</dbReference>
<dbReference type="InterPro" id="IPR050769">
    <property type="entry name" value="NAT_camello-type"/>
</dbReference>
<dbReference type="SUPFAM" id="SSF55729">
    <property type="entry name" value="Acyl-CoA N-acyltransferases (Nat)"/>
    <property type="match status" value="1"/>
</dbReference>
<name>A0A8S1IXM3_9CHLO</name>
<dbReference type="PANTHER" id="PTHR13947">
    <property type="entry name" value="GNAT FAMILY N-ACETYLTRANSFERASE"/>
    <property type="match status" value="1"/>
</dbReference>
<evidence type="ECO:0000313" key="3">
    <source>
        <dbReference type="EMBL" id="CAD7699516.1"/>
    </source>
</evidence>
<dbReference type="PANTHER" id="PTHR13947:SF37">
    <property type="entry name" value="LD18367P"/>
    <property type="match status" value="1"/>
</dbReference>
<comment type="caution">
    <text evidence="3">The sequence shown here is derived from an EMBL/GenBank/DDBJ whole genome shotgun (WGS) entry which is preliminary data.</text>
</comment>
<protein>
    <recommendedName>
        <fullName evidence="2">N-acetyltransferase domain-containing protein</fullName>
    </recommendedName>
</protein>
<evidence type="ECO:0000256" key="1">
    <source>
        <dbReference type="ARBA" id="ARBA00022679"/>
    </source>
</evidence>
<accession>A0A8S1IXM3</accession>
<feature type="domain" description="N-acetyltransferase" evidence="2">
    <location>
        <begin position="15"/>
        <end position="186"/>
    </location>
</feature>
<reference evidence="3" key="1">
    <citation type="submission" date="2020-12" db="EMBL/GenBank/DDBJ databases">
        <authorList>
            <person name="Iha C."/>
        </authorList>
    </citation>
    <scope>NUCLEOTIDE SEQUENCE</scope>
</reference>
<dbReference type="InterPro" id="IPR016181">
    <property type="entry name" value="Acyl_CoA_acyltransferase"/>
</dbReference>
<dbReference type="OrthoDB" id="1913299at2759"/>
<evidence type="ECO:0000259" key="2">
    <source>
        <dbReference type="PROSITE" id="PS51186"/>
    </source>
</evidence>
<dbReference type="InterPro" id="IPR000182">
    <property type="entry name" value="GNAT_dom"/>
</dbReference>
<dbReference type="CDD" id="cd04301">
    <property type="entry name" value="NAT_SF"/>
    <property type="match status" value="1"/>
</dbReference>
<dbReference type="PROSITE" id="PS51186">
    <property type="entry name" value="GNAT"/>
    <property type="match status" value="1"/>
</dbReference>
<organism evidence="3 4">
    <name type="scientific">Ostreobium quekettii</name>
    <dbReference type="NCBI Taxonomy" id="121088"/>
    <lineage>
        <taxon>Eukaryota</taxon>
        <taxon>Viridiplantae</taxon>
        <taxon>Chlorophyta</taxon>
        <taxon>core chlorophytes</taxon>
        <taxon>Ulvophyceae</taxon>
        <taxon>TCBD clade</taxon>
        <taxon>Bryopsidales</taxon>
        <taxon>Ostreobineae</taxon>
        <taxon>Ostreobiaceae</taxon>
        <taxon>Ostreobium</taxon>
    </lineage>
</organism>
<dbReference type="AlphaFoldDB" id="A0A8S1IXM3"/>
<evidence type="ECO:0000313" key="4">
    <source>
        <dbReference type="Proteomes" id="UP000708148"/>
    </source>
</evidence>
<proteinExistence type="predicted"/>
<gene>
    <name evidence="3" type="ORF">OSTQU699_LOCUS4875</name>
</gene>
<keyword evidence="1" id="KW-0808">Transferase</keyword>
<sequence>MGDSIMRVMTTGKSFIIRRASEGDCEPAAQIIQDSFGDFWASVGQPEIALPPRDEDDIAKQMVTFKAQHPNAIVFVAMAVDGEGNESEMIGTNGIDLRDGIGGIGVLSVATKNHGRGVGRALMEVVMESSEKRGGRGVSLTVNAANVRAFSLYASLGFRVVEFCVDVEGRVSDEEEAAILDRAAAQGLTVREMVADDVPLCDRLFAKSFGFSRINGLRDSQAGRDGFQGKTALVVTRRSASGGDEIVGYTTLISITGHYLAESEDVMQTMVAYGSRMLKSTSKPAKASLRVMTHHNPALLMWAMKAGLRVKSHWLWMYRGEPFQLDKKLAYCPDWYY</sequence>